<gene>
    <name evidence="7" type="ORF">GOB87_07260</name>
</gene>
<evidence type="ECO:0000259" key="6">
    <source>
        <dbReference type="Pfam" id="PF00496"/>
    </source>
</evidence>
<comment type="similarity">
    <text evidence="2">Belongs to the bacterial solute-binding protein 5 family.</text>
</comment>
<dbReference type="GO" id="GO:0030288">
    <property type="term" value="C:outer membrane-bounded periplasmic space"/>
    <property type="evidence" value="ECO:0007669"/>
    <property type="project" value="UniProtKB-ARBA"/>
</dbReference>
<dbReference type="GO" id="GO:0043190">
    <property type="term" value="C:ATP-binding cassette (ABC) transporter complex"/>
    <property type="evidence" value="ECO:0007669"/>
    <property type="project" value="InterPro"/>
</dbReference>
<evidence type="ECO:0000313" key="8">
    <source>
        <dbReference type="Proteomes" id="UP000597459"/>
    </source>
</evidence>
<dbReference type="GO" id="GO:0015833">
    <property type="term" value="P:peptide transport"/>
    <property type="evidence" value="ECO:0007669"/>
    <property type="project" value="TreeGrafter"/>
</dbReference>
<dbReference type="Pfam" id="PF00496">
    <property type="entry name" value="SBP_bac_5"/>
    <property type="match status" value="1"/>
</dbReference>
<dbReference type="InterPro" id="IPR039424">
    <property type="entry name" value="SBP_5"/>
</dbReference>
<dbReference type="InterPro" id="IPR000914">
    <property type="entry name" value="SBP_5_dom"/>
</dbReference>
<comment type="caution">
    <text evidence="7">The sequence shown here is derived from an EMBL/GenBank/DDBJ whole genome shotgun (WGS) entry which is preliminary data.</text>
</comment>
<reference evidence="7" key="1">
    <citation type="submission" date="2019-11" db="EMBL/GenBank/DDBJ databases">
        <title>Description of new Acetobacter species.</title>
        <authorList>
            <person name="Cleenwerck I."/>
            <person name="Sombolestani A.S."/>
        </authorList>
    </citation>
    <scope>NUCLEOTIDE SEQUENCE</scope>
    <source>
        <strain evidence="7">LMG 1626</strain>
    </source>
</reference>
<protein>
    <submittedName>
        <fullName evidence="7">ABC transporter substrate-binding protein</fullName>
    </submittedName>
</protein>
<dbReference type="RefSeq" id="WP_166314419.1">
    <property type="nucleotide sequence ID" value="NZ_WOTH01000011.1"/>
</dbReference>
<dbReference type="PANTHER" id="PTHR30290:SF10">
    <property type="entry name" value="PERIPLASMIC OLIGOPEPTIDE-BINDING PROTEIN-RELATED"/>
    <property type="match status" value="1"/>
</dbReference>
<evidence type="ECO:0000256" key="2">
    <source>
        <dbReference type="ARBA" id="ARBA00005695"/>
    </source>
</evidence>
<dbReference type="Gene3D" id="3.40.190.10">
    <property type="entry name" value="Periplasmic binding protein-like II"/>
    <property type="match status" value="1"/>
</dbReference>
<keyword evidence="3" id="KW-0813">Transport</keyword>
<dbReference type="SUPFAM" id="SSF53850">
    <property type="entry name" value="Periplasmic binding protein-like II"/>
    <property type="match status" value="1"/>
</dbReference>
<dbReference type="EMBL" id="WOTH01000011">
    <property type="protein sequence ID" value="NHO53762.1"/>
    <property type="molecule type" value="Genomic_DNA"/>
</dbReference>
<dbReference type="PIRSF" id="PIRSF002741">
    <property type="entry name" value="MppA"/>
    <property type="match status" value="1"/>
</dbReference>
<evidence type="ECO:0000256" key="4">
    <source>
        <dbReference type="ARBA" id="ARBA00022729"/>
    </source>
</evidence>
<sequence length="554" mass="59841">MQQGRILFLTGLLAATCAHADTPAPPSPGGVLRLAGTTSAGTLDPQISYMHVTYQVEAIVYDGLTTFPKTPGPADRHAIPDLADAIPTPQDNGLTYRFHLRPGIRFSNGHPVTAEDVAASMRRLFRVNSPTAGPYYSHIVGGDACLRDPEHCTLAGGVIADNATGTVTFHLTHPDSEFMDRLAFQHASILPADTPAHDMGNTAPIGTGPYRIVSYEPTSSMVLERNPYFQQWDAEAQPAGYPDSIHYTFGLDPESEVTAVENGQFDWMEGVPLDRQAEVGRRFAPQVRITDSLNVFYAALNVNEPPFNNLLARQALNYAVNRKAIVIYGGGPTVSVPACQMLPQGSPGFEPSCLYTKGATFEHPAQQWQAPDLEKARDLIRRSGTAGQHVTIIAPSAAGHSAVATDLRDTLTDLGYIASVRTISPVAEFAYIQNSDNKIQIGLTGWSADYPAASSFLQTLFSCATFVPHSDNSVNISQFCNHDIDALMQRAATVAVTDRAAGDTLWAEVSRRLMEQAPAVPLDQARSVSLLSNRVKSDVATAIYGAVFSQFRVR</sequence>
<dbReference type="PANTHER" id="PTHR30290">
    <property type="entry name" value="PERIPLASMIC BINDING COMPONENT OF ABC TRANSPORTER"/>
    <property type="match status" value="1"/>
</dbReference>
<feature type="chain" id="PRO_5036823164" evidence="5">
    <location>
        <begin position="21"/>
        <end position="554"/>
    </location>
</feature>
<dbReference type="Gene3D" id="3.10.105.10">
    <property type="entry name" value="Dipeptide-binding Protein, Domain 3"/>
    <property type="match status" value="1"/>
</dbReference>
<feature type="signal peptide" evidence="5">
    <location>
        <begin position="1"/>
        <end position="20"/>
    </location>
</feature>
<evidence type="ECO:0000313" key="7">
    <source>
        <dbReference type="EMBL" id="NHO53762.1"/>
    </source>
</evidence>
<feature type="domain" description="Solute-binding protein family 5" evidence="6">
    <location>
        <begin position="79"/>
        <end position="464"/>
    </location>
</feature>
<evidence type="ECO:0000256" key="1">
    <source>
        <dbReference type="ARBA" id="ARBA00004418"/>
    </source>
</evidence>
<name>A0A967BCB0_9PROT</name>
<organism evidence="7 8">
    <name type="scientific">Acetobacter estunensis</name>
    <dbReference type="NCBI Taxonomy" id="104097"/>
    <lineage>
        <taxon>Bacteria</taxon>
        <taxon>Pseudomonadati</taxon>
        <taxon>Pseudomonadota</taxon>
        <taxon>Alphaproteobacteria</taxon>
        <taxon>Acetobacterales</taxon>
        <taxon>Acetobacteraceae</taxon>
        <taxon>Acetobacter</taxon>
    </lineage>
</organism>
<proteinExistence type="inferred from homology"/>
<dbReference type="AlphaFoldDB" id="A0A967BCB0"/>
<dbReference type="InterPro" id="IPR030678">
    <property type="entry name" value="Peptide/Ni-bd"/>
</dbReference>
<evidence type="ECO:0000256" key="5">
    <source>
        <dbReference type="SAM" id="SignalP"/>
    </source>
</evidence>
<comment type="subcellular location">
    <subcellularLocation>
        <location evidence="1">Periplasm</location>
    </subcellularLocation>
</comment>
<keyword evidence="8" id="KW-1185">Reference proteome</keyword>
<dbReference type="GO" id="GO:1904680">
    <property type="term" value="F:peptide transmembrane transporter activity"/>
    <property type="evidence" value="ECO:0007669"/>
    <property type="project" value="TreeGrafter"/>
</dbReference>
<keyword evidence="4 5" id="KW-0732">Signal</keyword>
<dbReference type="Proteomes" id="UP000597459">
    <property type="component" value="Unassembled WGS sequence"/>
</dbReference>
<accession>A0A967BCB0</accession>
<evidence type="ECO:0000256" key="3">
    <source>
        <dbReference type="ARBA" id="ARBA00022448"/>
    </source>
</evidence>
<dbReference type="CDD" id="cd08506">
    <property type="entry name" value="PBP2_clavulanate_OppA2"/>
    <property type="match status" value="1"/>
</dbReference>